<feature type="transmembrane region" description="Helical" evidence="1">
    <location>
        <begin position="58"/>
        <end position="77"/>
    </location>
</feature>
<keyword evidence="4" id="KW-1185">Reference proteome</keyword>
<evidence type="ECO:0000256" key="1">
    <source>
        <dbReference type="SAM" id="Phobius"/>
    </source>
</evidence>
<name>A0AAN0M9W9_9RHOB</name>
<dbReference type="Pfam" id="PF07331">
    <property type="entry name" value="TctB"/>
    <property type="match status" value="1"/>
</dbReference>
<feature type="transmembrane region" description="Helical" evidence="1">
    <location>
        <begin position="136"/>
        <end position="154"/>
    </location>
</feature>
<keyword evidence="3" id="KW-0614">Plasmid</keyword>
<organism evidence="3 4">
    <name type="scientific">Yoonia rhodophyticola</name>
    <dbReference type="NCBI Taxonomy" id="3137370"/>
    <lineage>
        <taxon>Bacteria</taxon>
        <taxon>Pseudomonadati</taxon>
        <taxon>Pseudomonadota</taxon>
        <taxon>Alphaproteobacteria</taxon>
        <taxon>Rhodobacterales</taxon>
        <taxon>Paracoccaceae</taxon>
        <taxon>Yoonia</taxon>
    </lineage>
</organism>
<evidence type="ECO:0000259" key="2">
    <source>
        <dbReference type="Pfam" id="PF07331"/>
    </source>
</evidence>
<dbReference type="EMBL" id="CP151764">
    <property type="protein sequence ID" value="WZU65768.1"/>
    <property type="molecule type" value="Genomic_DNA"/>
</dbReference>
<geneLocation type="plasmid" evidence="3 4">
    <name>pSS1-5</name>
</geneLocation>
<accession>A0AAN0M9W9</accession>
<reference evidence="3 4" key="2">
    <citation type="submission" date="2024-08" db="EMBL/GenBank/DDBJ databases">
        <title>Phylogenomic analyses of a clade within the roseobacter group suggest taxonomic reassignments of species of the genera Aestuariivita, Citreicella, Loktanella, Nautella, Pelagibaca, Ruegeria, Thalassobius, Thiobacimonas and Tropicibacter, and the proposal o.</title>
        <authorList>
            <person name="Jeon C.O."/>
        </authorList>
    </citation>
    <scope>NUCLEOTIDE SEQUENCE [LARGE SCALE GENOMIC DNA]</scope>
    <source>
        <strain evidence="3 4">SS1-5</strain>
        <plasmid evidence="3 4">pSS1-5</plasmid>
    </source>
</reference>
<dbReference type="Proteomes" id="UP001470809">
    <property type="component" value="Plasmid pSS1-5"/>
</dbReference>
<keyword evidence="1" id="KW-1133">Transmembrane helix</keyword>
<keyword evidence="1" id="KW-0472">Membrane</keyword>
<dbReference type="KEGG" id="yrh:AABB31_01285"/>
<feature type="transmembrane region" description="Helical" evidence="1">
    <location>
        <begin position="20"/>
        <end position="38"/>
    </location>
</feature>
<evidence type="ECO:0000313" key="3">
    <source>
        <dbReference type="EMBL" id="WZU65768.1"/>
    </source>
</evidence>
<feature type="transmembrane region" description="Helical" evidence="1">
    <location>
        <begin position="89"/>
        <end position="106"/>
    </location>
</feature>
<dbReference type="InterPro" id="IPR009936">
    <property type="entry name" value="DUF1468"/>
</dbReference>
<protein>
    <submittedName>
        <fullName evidence="3">Tripartite tricarboxylate transporter TctB family protein</fullName>
    </submittedName>
</protein>
<proteinExistence type="predicted"/>
<dbReference type="AlphaFoldDB" id="A0AAN0M9W9"/>
<sequence length="179" mass="20464">MIKAKTLQDLFKRYRRPGDLYFSIAFLIFSLLLLLSLPNQNTWASNTKLFAQPAFWPYAAVIAMAFFAVLHLISALVSPALEGRWKEMWFWLRSVEYAGWFMVYVLTVPQLGYLPSTVLFAVILTFRLGYRSAKMLLSAAMFGCVVVLIFKTFLQVKVPGGAAYELLPTALRSFMLTYF</sequence>
<reference evidence="4" key="1">
    <citation type="submission" date="2024-04" db="EMBL/GenBank/DDBJ databases">
        <title>Phylogenomic analyses of a clade within the roseobacter group suggest taxonomic reassignments of species of the genera Aestuariivita, Citreicella, Loktanella, Nautella, Pelagibaca, Ruegeria, Thalassobius, Thiobacimonas and Tropicibacter, and the proposal o.</title>
        <authorList>
            <person name="Jeon C.O."/>
        </authorList>
    </citation>
    <scope>NUCLEOTIDE SEQUENCE [LARGE SCALE GENOMIC DNA]</scope>
    <source>
        <strain evidence="4">SS1-5</strain>
        <plasmid evidence="4">pSS1-5</plasmid>
    </source>
</reference>
<dbReference type="RefSeq" id="WP_342075102.1">
    <property type="nucleotide sequence ID" value="NZ_CP151764.2"/>
</dbReference>
<gene>
    <name evidence="3" type="ORF">AABB31_01285</name>
</gene>
<evidence type="ECO:0000313" key="4">
    <source>
        <dbReference type="Proteomes" id="UP001470809"/>
    </source>
</evidence>
<keyword evidence="1" id="KW-0812">Transmembrane</keyword>
<feature type="domain" description="DUF1468" evidence="2">
    <location>
        <begin position="22"/>
        <end position="159"/>
    </location>
</feature>
<feature type="transmembrane region" description="Helical" evidence="1">
    <location>
        <begin position="112"/>
        <end position="129"/>
    </location>
</feature>